<feature type="binding site" description="axial binding residue" evidence="13">
    <location>
        <position position="506"/>
    </location>
    <ligand>
        <name>heme</name>
        <dbReference type="ChEBI" id="CHEBI:30413"/>
    </ligand>
    <ligandPart>
        <name>Fe</name>
        <dbReference type="ChEBI" id="CHEBI:18248"/>
    </ligandPart>
</feature>
<dbReference type="InterPro" id="IPR036396">
    <property type="entry name" value="Cyt_P450_sf"/>
</dbReference>
<evidence type="ECO:0000256" key="7">
    <source>
        <dbReference type="ARBA" id="ARBA00022723"/>
    </source>
</evidence>
<keyword evidence="10 13" id="KW-0408">Iron</keyword>
<evidence type="ECO:0000256" key="2">
    <source>
        <dbReference type="ARBA" id="ARBA00004370"/>
    </source>
</evidence>
<evidence type="ECO:0000256" key="13">
    <source>
        <dbReference type="PIRSR" id="PIRSR602403-1"/>
    </source>
</evidence>
<keyword evidence="9" id="KW-0560">Oxidoreductase</keyword>
<evidence type="ECO:0000256" key="5">
    <source>
        <dbReference type="ARBA" id="ARBA00022617"/>
    </source>
</evidence>
<dbReference type="PANTHER" id="PTHR24305:SF166">
    <property type="entry name" value="CYTOCHROME P450 12A4, MITOCHONDRIAL-RELATED"/>
    <property type="match status" value="1"/>
</dbReference>
<dbReference type="Pfam" id="PF00067">
    <property type="entry name" value="p450"/>
    <property type="match status" value="2"/>
</dbReference>
<evidence type="ECO:0000256" key="11">
    <source>
        <dbReference type="ARBA" id="ARBA00023033"/>
    </source>
</evidence>
<keyword evidence="6" id="KW-0812">Transmembrane</keyword>
<keyword evidence="15" id="KW-1185">Reference proteome</keyword>
<keyword evidence="7 13" id="KW-0479">Metal-binding</keyword>
<dbReference type="PRINTS" id="PR00385">
    <property type="entry name" value="P450"/>
</dbReference>
<dbReference type="AlphaFoldDB" id="A0A8H5B4Y2"/>
<gene>
    <name evidence="14" type="ORF">D9619_006489</name>
</gene>
<dbReference type="EMBL" id="JAACJJ010000042">
    <property type="protein sequence ID" value="KAF5316746.1"/>
    <property type="molecule type" value="Genomic_DNA"/>
</dbReference>
<keyword evidence="5 13" id="KW-0349">Heme</keyword>
<comment type="subcellular location">
    <subcellularLocation>
        <location evidence="2">Membrane</location>
    </subcellularLocation>
</comment>
<dbReference type="SUPFAM" id="SSF48264">
    <property type="entry name" value="Cytochrome P450"/>
    <property type="match status" value="1"/>
</dbReference>
<name>A0A8H5B4Y2_9AGAR</name>
<reference evidence="14 15" key="1">
    <citation type="journal article" date="2020" name="ISME J.">
        <title>Uncovering the hidden diversity of litter-decomposition mechanisms in mushroom-forming fungi.</title>
        <authorList>
            <person name="Floudas D."/>
            <person name="Bentzer J."/>
            <person name="Ahren D."/>
            <person name="Johansson T."/>
            <person name="Persson P."/>
            <person name="Tunlid A."/>
        </authorList>
    </citation>
    <scope>NUCLEOTIDE SEQUENCE [LARGE SCALE GENOMIC DNA]</scope>
    <source>
        <strain evidence="14 15">CBS 101986</strain>
    </source>
</reference>
<keyword evidence="8" id="KW-1133">Transmembrane helix</keyword>
<evidence type="ECO:0000256" key="4">
    <source>
        <dbReference type="ARBA" id="ARBA00010617"/>
    </source>
</evidence>
<evidence type="ECO:0000256" key="3">
    <source>
        <dbReference type="ARBA" id="ARBA00004721"/>
    </source>
</evidence>
<dbReference type="OrthoDB" id="1470350at2759"/>
<comment type="similarity">
    <text evidence="4">Belongs to the cytochrome P450 family.</text>
</comment>
<evidence type="ECO:0000256" key="8">
    <source>
        <dbReference type="ARBA" id="ARBA00022989"/>
    </source>
</evidence>
<proteinExistence type="inferred from homology"/>
<dbReference type="Gene3D" id="1.10.630.10">
    <property type="entry name" value="Cytochrome P450"/>
    <property type="match status" value="1"/>
</dbReference>
<protein>
    <recommendedName>
        <fullName evidence="16">Cytochrome P450</fullName>
    </recommendedName>
</protein>
<evidence type="ECO:0000256" key="10">
    <source>
        <dbReference type="ARBA" id="ARBA00023004"/>
    </source>
</evidence>
<dbReference type="PANTHER" id="PTHR24305">
    <property type="entry name" value="CYTOCHROME P450"/>
    <property type="match status" value="1"/>
</dbReference>
<dbReference type="InterPro" id="IPR001128">
    <property type="entry name" value="Cyt_P450"/>
</dbReference>
<dbReference type="GO" id="GO:0005506">
    <property type="term" value="F:iron ion binding"/>
    <property type="evidence" value="ECO:0007669"/>
    <property type="project" value="InterPro"/>
</dbReference>
<accession>A0A8H5B4Y2</accession>
<keyword evidence="12" id="KW-0472">Membrane</keyword>
<comment type="caution">
    <text evidence="14">The sequence shown here is derived from an EMBL/GenBank/DDBJ whole genome shotgun (WGS) entry which is preliminary data.</text>
</comment>
<dbReference type="Proteomes" id="UP000567179">
    <property type="component" value="Unassembled WGS sequence"/>
</dbReference>
<evidence type="ECO:0008006" key="16">
    <source>
        <dbReference type="Google" id="ProtNLM"/>
    </source>
</evidence>
<keyword evidence="11" id="KW-0503">Monooxygenase</keyword>
<organism evidence="14 15">
    <name type="scientific">Psilocybe cf. subviscida</name>
    <dbReference type="NCBI Taxonomy" id="2480587"/>
    <lineage>
        <taxon>Eukaryota</taxon>
        <taxon>Fungi</taxon>
        <taxon>Dikarya</taxon>
        <taxon>Basidiomycota</taxon>
        <taxon>Agaricomycotina</taxon>
        <taxon>Agaricomycetes</taxon>
        <taxon>Agaricomycetidae</taxon>
        <taxon>Agaricales</taxon>
        <taxon>Agaricineae</taxon>
        <taxon>Strophariaceae</taxon>
        <taxon>Psilocybe</taxon>
    </lineage>
</organism>
<evidence type="ECO:0000313" key="14">
    <source>
        <dbReference type="EMBL" id="KAF5316746.1"/>
    </source>
</evidence>
<dbReference type="GO" id="GO:0020037">
    <property type="term" value="F:heme binding"/>
    <property type="evidence" value="ECO:0007669"/>
    <property type="project" value="InterPro"/>
</dbReference>
<dbReference type="CDD" id="cd11069">
    <property type="entry name" value="CYP_FUM15-like"/>
    <property type="match status" value="1"/>
</dbReference>
<evidence type="ECO:0000256" key="6">
    <source>
        <dbReference type="ARBA" id="ARBA00022692"/>
    </source>
</evidence>
<evidence type="ECO:0000256" key="1">
    <source>
        <dbReference type="ARBA" id="ARBA00001971"/>
    </source>
</evidence>
<dbReference type="PRINTS" id="PR00465">
    <property type="entry name" value="EP450IV"/>
</dbReference>
<dbReference type="InterPro" id="IPR050121">
    <property type="entry name" value="Cytochrome_P450_monoxygenase"/>
</dbReference>
<evidence type="ECO:0000256" key="12">
    <source>
        <dbReference type="ARBA" id="ARBA00023136"/>
    </source>
</evidence>
<dbReference type="GO" id="GO:0016705">
    <property type="term" value="F:oxidoreductase activity, acting on paired donors, with incorporation or reduction of molecular oxygen"/>
    <property type="evidence" value="ECO:0007669"/>
    <property type="project" value="InterPro"/>
</dbReference>
<comment type="pathway">
    <text evidence="3">Secondary metabolite biosynthesis; terpenoid biosynthesis.</text>
</comment>
<dbReference type="GO" id="GO:0016020">
    <property type="term" value="C:membrane"/>
    <property type="evidence" value="ECO:0007669"/>
    <property type="project" value="UniProtKB-SubCell"/>
</dbReference>
<evidence type="ECO:0000256" key="9">
    <source>
        <dbReference type="ARBA" id="ARBA00023002"/>
    </source>
</evidence>
<evidence type="ECO:0000313" key="15">
    <source>
        <dbReference type="Proteomes" id="UP000567179"/>
    </source>
</evidence>
<sequence length="565" mass="63393">MLLLVLQLVAVYAFSKVLWTAIRKRINPSVLDNLRGPAPSSFLTGCMEQLHDKNTGWAYHQDIAAKFGGVMKIKSLFGEDQIYTFDPKAMHHIFVKDQNIYEEPPFFISMASTGADEPNIYVGDQHRKQRKMLNPVFSIAHMRDMVPMFYDVTYKLQQLIAKKVGTSPQEVDLASYLSRIALELIGQAGIGHSFDTFEGDEPTHPYAKAAAGFMPGFYPLRFVAPLAAPLVFKYGNLKFCRFVMDLLPYKALHDFRDIIDVMDQTSREIYAQKKQALACGDEALKTKIGEGKDVMSILMRANMSASEDDSLSESELLGQMTCVHPLAFVITKSTSHIPNSTLIFAAMDTTSNALSRVFHLLAQSPDVQERLRREIVEAREQNGGKDMPYEILVSLPYLDAVCRETLRLYAPTSLARRKTLQDVVLPLSKPVQGLDGKEITEIPLQKDTEILISLMSSNKNPEIWGPDANEWKPERWLSQLPESVKAAQIPGVYSHLMTFIGGGRSCIGFKFSQLEMKVVICLLIEAFRFSLSKQDIIWHMNPVASPTIKGNNSLVPVLPIVVERV</sequence>
<dbReference type="GO" id="GO:0004497">
    <property type="term" value="F:monooxygenase activity"/>
    <property type="evidence" value="ECO:0007669"/>
    <property type="project" value="UniProtKB-KW"/>
</dbReference>
<dbReference type="InterPro" id="IPR002403">
    <property type="entry name" value="Cyt_P450_E_grp-IV"/>
</dbReference>
<comment type="cofactor">
    <cofactor evidence="1 13">
        <name>heme</name>
        <dbReference type="ChEBI" id="CHEBI:30413"/>
    </cofactor>
</comment>